<organism evidence="2 3">
    <name type="scientific">Synechococcus phage S-T4</name>
    <dbReference type="NCBI Taxonomy" id="2268578"/>
    <lineage>
        <taxon>Viruses</taxon>
        <taxon>Duplodnaviria</taxon>
        <taxon>Heunggongvirae</taxon>
        <taxon>Uroviricota</taxon>
        <taxon>Caudoviricetes</taxon>
        <taxon>Pantevenvirales</taxon>
        <taxon>Kyanoviridae</taxon>
        <taxon>Tamkungvirus</taxon>
        <taxon>Tamkungvirus ST4</taxon>
    </lineage>
</organism>
<dbReference type="Pfam" id="PF04851">
    <property type="entry name" value="ResIII"/>
    <property type="match status" value="1"/>
</dbReference>
<name>A0A385EHE4_9CAUD</name>
<dbReference type="InterPro" id="IPR027417">
    <property type="entry name" value="P-loop_NTPase"/>
</dbReference>
<evidence type="ECO:0000313" key="3">
    <source>
        <dbReference type="Proteomes" id="UP000257648"/>
    </source>
</evidence>
<dbReference type="Gene3D" id="3.40.50.300">
    <property type="entry name" value="P-loop containing nucleotide triphosphate hydrolases"/>
    <property type="match status" value="2"/>
</dbReference>
<dbReference type="SUPFAM" id="SSF52540">
    <property type="entry name" value="P-loop containing nucleoside triphosphate hydrolases"/>
    <property type="match status" value="2"/>
</dbReference>
<dbReference type="InterPro" id="IPR050742">
    <property type="entry name" value="Helicase_Restrict-Modif_Enz"/>
</dbReference>
<dbReference type="InterPro" id="IPR006935">
    <property type="entry name" value="Helicase/UvrB_N"/>
</dbReference>
<evidence type="ECO:0000259" key="1">
    <source>
        <dbReference type="PROSITE" id="PS51192"/>
    </source>
</evidence>
<protein>
    <submittedName>
        <fullName evidence="2">DNA helicase</fullName>
    </submittedName>
</protein>
<accession>A0A385EHE4</accession>
<dbReference type="Proteomes" id="UP000257648">
    <property type="component" value="Segment"/>
</dbReference>
<sequence length="391" mass="43718">MTITLRPHQTDAVNAMWDNNKGQVIIPTGGGKTMCMIEDALTELEQSKRPKTIVVVAPRILLAVQLWEEFTEHIKNAEVLHVHSGEVDNASTTKVDQIKMHQTICRTVGVHELIFTTYHSLHRLQEAGIYVDTIYFDEAHNSVQRNFFGPTEYFSNNARRCYFFTATPKHSLTISKPGMNDPEVYGQVIHNVPAPQLVKEGYILPPKVVIQELPTGDQRQSDSKNLLDTIDANSLNKILIAARSTKQIVRMLSESDFQQQLALRGYSCMYITSKTGAIIDGQKVTRDKFFDTMNAWGKDPEKKFVVIHHSILSEGINVNGLEAVLFMRNMDYIGISQSIGRVIRLGGAEKTFGLVCVPVFDGVGIGTARSVQKVVDTVFEEGQPAISTVRR</sequence>
<proteinExistence type="predicted"/>
<keyword evidence="2" id="KW-0067">ATP-binding</keyword>
<keyword evidence="2" id="KW-0378">Hydrolase</keyword>
<dbReference type="PROSITE" id="PS51192">
    <property type="entry name" value="HELICASE_ATP_BIND_1"/>
    <property type="match status" value="1"/>
</dbReference>
<dbReference type="InterPro" id="IPR014001">
    <property type="entry name" value="Helicase_ATP-bd"/>
</dbReference>
<dbReference type="GO" id="GO:0005524">
    <property type="term" value="F:ATP binding"/>
    <property type="evidence" value="ECO:0007669"/>
    <property type="project" value="InterPro"/>
</dbReference>
<evidence type="ECO:0000313" key="2">
    <source>
        <dbReference type="EMBL" id="AXQ70427.1"/>
    </source>
</evidence>
<feature type="domain" description="Helicase ATP-binding" evidence="1">
    <location>
        <begin position="13"/>
        <end position="168"/>
    </location>
</feature>
<dbReference type="EMBL" id="MH412654">
    <property type="protein sequence ID" value="AXQ70427.1"/>
    <property type="molecule type" value="Genomic_DNA"/>
</dbReference>
<dbReference type="KEGG" id="vg:55001808"/>
<dbReference type="GO" id="GO:0016787">
    <property type="term" value="F:hydrolase activity"/>
    <property type="evidence" value="ECO:0007669"/>
    <property type="project" value="InterPro"/>
</dbReference>
<keyword evidence="2" id="KW-0547">Nucleotide-binding</keyword>
<dbReference type="RefSeq" id="YP_009810786.1">
    <property type="nucleotide sequence ID" value="NC_048049.1"/>
</dbReference>
<dbReference type="GO" id="GO:0003677">
    <property type="term" value="F:DNA binding"/>
    <property type="evidence" value="ECO:0007669"/>
    <property type="project" value="InterPro"/>
</dbReference>
<dbReference type="SMART" id="SM00487">
    <property type="entry name" value="DEXDc"/>
    <property type="match status" value="1"/>
</dbReference>
<reference evidence="3" key="1">
    <citation type="submission" date="2018-05" db="EMBL/GenBank/DDBJ databases">
        <authorList>
            <person name="You S."/>
        </authorList>
    </citation>
    <scope>NUCLEOTIDE SEQUENCE [LARGE SCALE GENOMIC DNA]</scope>
</reference>
<keyword evidence="3" id="KW-1185">Reference proteome</keyword>
<dbReference type="GO" id="GO:0004386">
    <property type="term" value="F:helicase activity"/>
    <property type="evidence" value="ECO:0007669"/>
    <property type="project" value="UniProtKB-KW"/>
</dbReference>
<dbReference type="GeneID" id="55001808"/>
<keyword evidence="2" id="KW-0347">Helicase</keyword>
<dbReference type="PANTHER" id="PTHR47396">
    <property type="entry name" value="TYPE I RESTRICTION ENZYME ECOKI R PROTEIN"/>
    <property type="match status" value="1"/>
</dbReference>
<dbReference type="PANTHER" id="PTHR47396:SF1">
    <property type="entry name" value="ATP-DEPENDENT HELICASE IRC3-RELATED"/>
    <property type="match status" value="1"/>
</dbReference>